<dbReference type="InterPro" id="IPR011009">
    <property type="entry name" value="Kinase-like_dom_sf"/>
</dbReference>
<keyword evidence="2" id="KW-0808">Transferase</keyword>
<dbReference type="EMBL" id="LRBV02000008">
    <property type="status" value="NOT_ANNOTATED_CDS"/>
    <property type="molecule type" value="Genomic_DNA"/>
</dbReference>
<evidence type="ECO:0000313" key="8">
    <source>
        <dbReference type="Proteomes" id="UP000594261"/>
    </source>
</evidence>
<dbReference type="OMA" id="FPRGQVM"/>
<sequence>MNSEHVKDLIDSSDFREEGETDIDLPFFDLESILVATDSFSNANKLGQGSYGPVYKGTFPRGQVMAVKRLSSASGQGLQEFKNEGTFPRGQVMAVKRLSSASGQGLQEFKNEAWILWTETKVLDLMDQTLHESCNADLFTKCVNVGLLCIQEDPSDRPTMSNVVTMLYSETVTVPTPKQPAFVLRRGESGTSSSRPETYTEITTSLEEAA</sequence>
<evidence type="ECO:0000256" key="6">
    <source>
        <dbReference type="SAM" id="MobiDB-lite"/>
    </source>
</evidence>
<keyword evidence="3" id="KW-0547">Nucleotide-binding</keyword>
<dbReference type="PANTHER" id="PTHR27002">
    <property type="entry name" value="RECEPTOR-LIKE SERINE/THREONINE-PROTEIN KINASE SD1-8"/>
    <property type="match status" value="1"/>
</dbReference>
<name>A0A7N2MAZ6_QUELO</name>
<evidence type="ECO:0000256" key="2">
    <source>
        <dbReference type="ARBA" id="ARBA00022679"/>
    </source>
</evidence>
<keyword evidence="4" id="KW-0418">Kinase</keyword>
<dbReference type="InParanoid" id="A0A7N2MAZ6"/>
<feature type="compositionally biased region" description="Polar residues" evidence="6">
    <location>
        <begin position="189"/>
        <end position="210"/>
    </location>
</feature>
<dbReference type="Gene3D" id="1.10.510.10">
    <property type="entry name" value="Transferase(Phosphotransferase) domain 1"/>
    <property type="match status" value="1"/>
</dbReference>
<feature type="region of interest" description="Disordered" evidence="6">
    <location>
        <begin position="185"/>
        <end position="210"/>
    </location>
</feature>
<dbReference type="Gramene" id="QL08p034623:mrna">
    <property type="protein sequence ID" value="QL08p034623:mrna"/>
    <property type="gene ID" value="QL08p034623"/>
</dbReference>
<dbReference type="SUPFAM" id="SSF56112">
    <property type="entry name" value="Protein kinase-like (PK-like)"/>
    <property type="match status" value="2"/>
</dbReference>
<dbReference type="Proteomes" id="UP000594261">
    <property type="component" value="Chromosome 8"/>
</dbReference>
<evidence type="ECO:0000313" key="7">
    <source>
        <dbReference type="EnsemblPlants" id="QL08p034623:mrna"/>
    </source>
</evidence>
<dbReference type="GO" id="GO:0005524">
    <property type="term" value="F:ATP binding"/>
    <property type="evidence" value="ECO:0007669"/>
    <property type="project" value="UniProtKB-KW"/>
</dbReference>
<dbReference type="EnsemblPlants" id="QL08p034623:mrna">
    <property type="protein sequence ID" value="QL08p034623:mrna"/>
    <property type="gene ID" value="QL08p034623"/>
</dbReference>
<reference evidence="7" key="2">
    <citation type="submission" date="2021-01" db="UniProtKB">
        <authorList>
            <consortium name="EnsemblPlants"/>
        </authorList>
    </citation>
    <scope>IDENTIFICATION</scope>
</reference>
<evidence type="ECO:0000256" key="3">
    <source>
        <dbReference type="ARBA" id="ARBA00022741"/>
    </source>
</evidence>
<keyword evidence="5" id="KW-0067">ATP-binding</keyword>
<keyword evidence="8" id="KW-1185">Reference proteome</keyword>
<proteinExistence type="predicted"/>
<accession>A0A7N2MAZ6</accession>
<evidence type="ECO:0000256" key="4">
    <source>
        <dbReference type="ARBA" id="ARBA00022777"/>
    </source>
</evidence>
<evidence type="ECO:0000256" key="5">
    <source>
        <dbReference type="ARBA" id="ARBA00022840"/>
    </source>
</evidence>
<reference evidence="7 8" key="1">
    <citation type="journal article" date="2016" name="G3 (Bethesda)">
        <title>First Draft Assembly and Annotation of the Genome of a California Endemic Oak Quercus lobata Nee (Fagaceae).</title>
        <authorList>
            <person name="Sork V.L."/>
            <person name="Fitz-Gibbon S.T."/>
            <person name="Puiu D."/>
            <person name="Crepeau M."/>
            <person name="Gugger P.F."/>
            <person name="Sherman R."/>
            <person name="Stevens K."/>
            <person name="Langley C.H."/>
            <person name="Pellegrini M."/>
            <person name="Salzberg S.L."/>
        </authorList>
    </citation>
    <scope>NUCLEOTIDE SEQUENCE [LARGE SCALE GENOMIC DNA]</scope>
    <source>
        <strain evidence="7 8">cv. SW786</strain>
    </source>
</reference>
<dbReference type="Gene3D" id="3.30.200.20">
    <property type="entry name" value="Phosphorylase Kinase, domain 1"/>
    <property type="match status" value="1"/>
</dbReference>
<organism evidence="7 8">
    <name type="scientific">Quercus lobata</name>
    <name type="common">Valley oak</name>
    <dbReference type="NCBI Taxonomy" id="97700"/>
    <lineage>
        <taxon>Eukaryota</taxon>
        <taxon>Viridiplantae</taxon>
        <taxon>Streptophyta</taxon>
        <taxon>Embryophyta</taxon>
        <taxon>Tracheophyta</taxon>
        <taxon>Spermatophyta</taxon>
        <taxon>Magnoliopsida</taxon>
        <taxon>eudicotyledons</taxon>
        <taxon>Gunneridae</taxon>
        <taxon>Pentapetalae</taxon>
        <taxon>rosids</taxon>
        <taxon>fabids</taxon>
        <taxon>Fagales</taxon>
        <taxon>Fagaceae</taxon>
        <taxon>Quercus</taxon>
    </lineage>
</organism>
<protein>
    <submittedName>
        <fullName evidence="7">Uncharacterized protein</fullName>
    </submittedName>
</protein>
<dbReference type="AlphaFoldDB" id="A0A7N2MAZ6"/>
<dbReference type="FunFam" id="3.30.200.20:FF:001858">
    <property type="entry name" value="Uncharacterized protein"/>
    <property type="match status" value="1"/>
</dbReference>
<evidence type="ECO:0000256" key="1">
    <source>
        <dbReference type="ARBA" id="ARBA00022527"/>
    </source>
</evidence>
<dbReference type="GO" id="GO:0004674">
    <property type="term" value="F:protein serine/threonine kinase activity"/>
    <property type="evidence" value="ECO:0007669"/>
    <property type="project" value="UniProtKB-KW"/>
</dbReference>
<keyword evidence="1" id="KW-0723">Serine/threonine-protein kinase</keyword>
<dbReference type="GO" id="GO:0005886">
    <property type="term" value="C:plasma membrane"/>
    <property type="evidence" value="ECO:0007669"/>
    <property type="project" value="TreeGrafter"/>
</dbReference>
<dbReference type="PANTHER" id="PTHR27002:SF1111">
    <property type="entry name" value="NON-SPECIFIC SERINE_THREONINE PROTEIN KINASE"/>
    <property type="match status" value="1"/>
</dbReference>